<dbReference type="RefSeq" id="WP_119114657.1">
    <property type="nucleotide sequence ID" value="NZ_CBCSEO010000001.1"/>
</dbReference>
<evidence type="ECO:0000313" key="1">
    <source>
        <dbReference type="EMBL" id="RID82044.1"/>
    </source>
</evidence>
<proteinExistence type="predicted"/>
<dbReference type="EMBL" id="QWVT01000044">
    <property type="protein sequence ID" value="RID82044.1"/>
    <property type="molecule type" value="Genomic_DNA"/>
</dbReference>
<reference evidence="1 2" key="1">
    <citation type="submission" date="2018-08" db="EMBL/GenBank/DDBJ databases">
        <title>Bacillus jemisoniae sp. nov., Bacillus chryseoplanitiae sp. nov., Bacillus resnikiae sp. nov., and Bacillus frankliniae sp. nov., isolated from Viking spacecraft and associated surfaces.</title>
        <authorList>
            <person name="Seuylemezian A."/>
            <person name="Vaishampayan P."/>
        </authorList>
    </citation>
    <scope>NUCLEOTIDE SEQUENCE [LARGE SCALE GENOMIC DNA]</scope>
    <source>
        <strain evidence="1 2">JJ-247</strain>
    </source>
</reference>
<organism evidence="1 2">
    <name type="scientific">Mesobacillus zeae</name>
    <dbReference type="NCBI Taxonomy" id="1917180"/>
    <lineage>
        <taxon>Bacteria</taxon>
        <taxon>Bacillati</taxon>
        <taxon>Bacillota</taxon>
        <taxon>Bacilli</taxon>
        <taxon>Bacillales</taxon>
        <taxon>Bacillaceae</taxon>
        <taxon>Mesobacillus</taxon>
    </lineage>
</organism>
<evidence type="ECO:0000313" key="2">
    <source>
        <dbReference type="Proteomes" id="UP000265816"/>
    </source>
</evidence>
<comment type="caution">
    <text evidence="1">The sequence shown here is derived from an EMBL/GenBank/DDBJ whole genome shotgun (WGS) entry which is preliminary data.</text>
</comment>
<dbReference type="Pfam" id="PF19785">
    <property type="entry name" value="UPF0738"/>
    <property type="match status" value="1"/>
</dbReference>
<protein>
    <submittedName>
        <fullName evidence="1">Uncharacterized protein</fullName>
    </submittedName>
</protein>
<dbReference type="OrthoDB" id="2966478at2"/>
<sequence length="121" mass="13128">MTQKINIEHGAIENGQLILTAEKSVAISDLTAGGNMLVDSDNLAFIYICEQGGAYTYISIPAQVWPDLKTALNEGFQTYVSDGSSLLLLSGLKEEMEYLTENIKGNSNYGEIMVAAVENVF</sequence>
<accession>A0A398AYB1</accession>
<name>A0A398AYB1_9BACI</name>
<dbReference type="Proteomes" id="UP000265816">
    <property type="component" value="Unassembled WGS sequence"/>
</dbReference>
<gene>
    <name evidence="1" type="ORF">D1970_20220</name>
</gene>
<dbReference type="AlphaFoldDB" id="A0A398AYB1"/>
<keyword evidence="2" id="KW-1185">Reference proteome</keyword>
<dbReference type="InterPro" id="IPR020908">
    <property type="entry name" value="UPF0738"/>
</dbReference>